<accession>A0A4Y2KLL2</accession>
<organism evidence="1 2">
    <name type="scientific">Araneus ventricosus</name>
    <name type="common">Orbweaver spider</name>
    <name type="synonym">Epeira ventricosa</name>
    <dbReference type="NCBI Taxonomy" id="182803"/>
    <lineage>
        <taxon>Eukaryota</taxon>
        <taxon>Metazoa</taxon>
        <taxon>Ecdysozoa</taxon>
        <taxon>Arthropoda</taxon>
        <taxon>Chelicerata</taxon>
        <taxon>Arachnida</taxon>
        <taxon>Araneae</taxon>
        <taxon>Araneomorphae</taxon>
        <taxon>Entelegynae</taxon>
        <taxon>Araneoidea</taxon>
        <taxon>Araneidae</taxon>
        <taxon>Araneus</taxon>
    </lineage>
</organism>
<dbReference type="GO" id="GO:0003676">
    <property type="term" value="F:nucleic acid binding"/>
    <property type="evidence" value="ECO:0007669"/>
    <property type="project" value="InterPro"/>
</dbReference>
<dbReference type="PANTHER" id="PTHR47326">
    <property type="entry name" value="TRANSPOSABLE ELEMENT TC3 TRANSPOSASE-LIKE PROTEIN"/>
    <property type="match status" value="1"/>
</dbReference>
<comment type="caution">
    <text evidence="1">The sequence shown here is derived from an EMBL/GenBank/DDBJ whole genome shotgun (WGS) entry which is preliminary data.</text>
</comment>
<dbReference type="InterPro" id="IPR036397">
    <property type="entry name" value="RNaseH_sf"/>
</dbReference>
<name>A0A4Y2KLL2_ARAVE</name>
<keyword evidence="2" id="KW-1185">Reference proteome</keyword>
<gene>
    <name evidence="1" type="ORF">AVEN_131802_1</name>
</gene>
<dbReference type="Proteomes" id="UP000499080">
    <property type="component" value="Unassembled WGS sequence"/>
</dbReference>
<evidence type="ECO:0000313" key="2">
    <source>
        <dbReference type="Proteomes" id="UP000499080"/>
    </source>
</evidence>
<evidence type="ECO:0000313" key="1">
    <source>
        <dbReference type="EMBL" id="GBN03261.1"/>
    </source>
</evidence>
<dbReference type="AlphaFoldDB" id="A0A4Y2KLL2"/>
<dbReference type="EMBL" id="BGPR01004778">
    <property type="protein sequence ID" value="GBN03261.1"/>
    <property type="molecule type" value="Genomic_DNA"/>
</dbReference>
<sequence>MELRTIKKAPLCVYTRYVSCSARFSQSLRSSLLFRHDGTPPHYTNNHRQHLNFTFGKECIRRRGLVQWRARSPDLSCLDFFCWSQMNTLVYKIPIDSVEDVVACISVAAGKI</sequence>
<reference evidence="1 2" key="1">
    <citation type="journal article" date="2019" name="Sci. Rep.">
        <title>Orb-weaving spider Araneus ventricosus genome elucidates the spidroin gene catalogue.</title>
        <authorList>
            <person name="Kono N."/>
            <person name="Nakamura H."/>
            <person name="Ohtoshi R."/>
            <person name="Moran D.A.P."/>
            <person name="Shinohara A."/>
            <person name="Yoshida Y."/>
            <person name="Fujiwara M."/>
            <person name="Mori M."/>
            <person name="Tomita M."/>
            <person name="Arakawa K."/>
        </authorList>
    </citation>
    <scope>NUCLEOTIDE SEQUENCE [LARGE SCALE GENOMIC DNA]</scope>
</reference>
<dbReference type="Gene3D" id="3.30.420.10">
    <property type="entry name" value="Ribonuclease H-like superfamily/Ribonuclease H"/>
    <property type="match status" value="1"/>
</dbReference>
<protein>
    <submittedName>
        <fullName evidence="1">Uncharacterized protein</fullName>
    </submittedName>
</protein>
<dbReference type="OrthoDB" id="6766291at2759"/>
<dbReference type="PANTHER" id="PTHR47326:SF1">
    <property type="entry name" value="HTH PSQ-TYPE DOMAIN-CONTAINING PROTEIN"/>
    <property type="match status" value="1"/>
</dbReference>
<proteinExistence type="predicted"/>